<dbReference type="Proteomes" id="UP000001574">
    <property type="component" value="Chromosome"/>
</dbReference>
<proteinExistence type="predicted"/>
<sequence length="40" mass="4265">MSNQDAVAYARGEVTVVSLRGCDGDDCDGWVPMFTEAAAR</sequence>
<protein>
    <submittedName>
        <fullName evidence="1">Uncharacterized protein</fullName>
    </submittedName>
</protein>
<accession>A0A0H2ZTQ6</accession>
<dbReference type="AlphaFoldDB" id="A0A0H2ZTQ6"/>
<evidence type="ECO:0000313" key="1">
    <source>
        <dbReference type="EMBL" id="ABK65032.1"/>
    </source>
</evidence>
<gene>
    <name evidence="1" type="ordered locus">MAV_1505</name>
</gene>
<reference evidence="1 2" key="1">
    <citation type="submission" date="2006-10" db="EMBL/GenBank/DDBJ databases">
        <authorList>
            <person name="Fleischmann R.D."/>
            <person name="Dodson R.J."/>
            <person name="Haft D.H."/>
            <person name="Merkel J.S."/>
            <person name="Nelson W.C."/>
            <person name="Fraser C.M."/>
        </authorList>
    </citation>
    <scope>NUCLEOTIDE SEQUENCE [LARGE SCALE GENOMIC DNA]</scope>
    <source>
        <strain evidence="1 2">104</strain>
    </source>
</reference>
<organism evidence="1 2">
    <name type="scientific">Mycobacterium avium (strain 104)</name>
    <dbReference type="NCBI Taxonomy" id="243243"/>
    <lineage>
        <taxon>Bacteria</taxon>
        <taxon>Bacillati</taxon>
        <taxon>Actinomycetota</taxon>
        <taxon>Actinomycetes</taxon>
        <taxon>Mycobacteriales</taxon>
        <taxon>Mycobacteriaceae</taxon>
        <taxon>Mycobacterium</taxon>
        <taxon>Mycobacterium avium complex (MAC)</taxon>
    </lineage>
</organism>
<evidence type="ECO:0000313" key="2">
    <source>
        <dbReference type="Proteomes" id="UP000001574"/>
    </source>
</evidence>
<name>A0A0H2ZTQ6_MYCA1</name>
<dbReference type="KEGG" id="mav:MAV_1505"/>
<dbReference type="HOGENOM" id="CLU_3292637_0_0_11"/>
<dbReference type="EMBL" id="CP000479">
    <property type="protein sequence ID" value="ABK65032.1"/>
    <property type="molecule type" value="Genomic_DNA"/>
</dbReference>